<dbReference type="Proteomes" id="UP000730482">
    <property type="component" value="Unassembled WGS sequence"/>
</dbReference>
<protein>
    <submittedName>
        <fullName evidence="1">Uncharacterized protein</fullName>
    </submittedName>
</protein>
<name>A0ABS5L620_9ACTN</name>
<proteinExistence type="predicted"/>
<gene>
    <name evidence="1" type="ORF">KGQ19_43730</name>
</gene>
<sequence length="65" mass="6691">MSQTTYIAVRTRTRIRTRTRTRVGVVFSALFLSAVATVAGSVTALGHGTAVPTASGSMPCTMCGG</sequence>
<keyword evidence="2" id="KW-1185">Reference proteome</keyword>
<accession>A0ABS5L620</accession>
<evidence type="ECO:0000313" key="2">
    <source>
        <dbReference type="Proteomes" id="UP000730482"/>
    </source>
</evidence>
<organism evidence="1 2">
    <name type="scientific">Catenulispora pinistramenti</name>
    <dbReference type="NCBI Taxonomy" id="2705254"/>
    <lineage>
        <taxon>Bacteria</taxon>
        <taxon>Bacillati</taxon>
        <taxon>Actinomycetota</taxon>
        <taxon>Actinomycetes</taxon>
        <taxon>Catenulisporales</taxon>
        <taxon>Catenulisporaceae</taxon>
        <taxon>Catenulispora</taxon>
    </lineage>
</organism>
<reference evidence="1 2" key="1">
    <citation type="submission" date="2020-02" db="EMBL/GenBank/DDBJ databases">
        <title>Acidophilic actinobacteria isolated from forest soil.</title>
        <authorList>
            <person name="Golinska P."/>
        </authorList>
    </citation>
    <scope>NUCLEOTIDE SEQUENCE [LARGE SCALE GENOMIC DNA]</scope>
    <source>
        <strain evidence="1 2">NL8</strain>
    </source>
</reference>
<evidence type="ECO:0000313" key="1">
    <source>
        <dbReference type="EMBL" id="MBS2553786.1"/>
    </source>
</evidence>
<comment type="caution">
    <text evidence="1">The sequence shown here is derived from an EMBL/GenBank/DDBJ whole genome shotgun (WGS) entry which is preliminary data.</text>
</comment>
<dbReference type="EMBL" id="JAAFYZ010000285">
    <property type="protein sequence ID" value="MBS2553786.1"/>
    <property type="molecule type" value="Genomic_DNA"/>
</dbReference>
<dbReference type="RefSeq" id="WP_212020699.1">
    <property type="nucleotide sequence ID" value="NZ_JAAFYZ010000285.1"/>
</dbReference>